<reference evidence="4 5" key="1">
    <citation type="journal article" date="2020" name="ISME J.">
        <title>Comparative genomics reveals insights into cyanobacterial evolution and habitat adaptation.</title>
        <authorList>
            <person name="Chen M.Y."/>
            <person name="Teng W.K."/>
            <person name="Zhao L."/>
            <person name="Hu C.X."/>
            <person name="Zhou Y.K."/>
            <person name="Han B.P."/>
            <person name="Song L.R."/>
            <person name="Shu W.S."/>
        </authorList>
    </citation>
    <scope>NUCLEOTIDE SEQUENCE [LARGE SCALE GENOMIC DNA]</scope>
    <source>
        <strain evidence="4 5">FACHB-260</strain>
    </source>
</reference>
<evidence type="ECO:0000313" key="5">
    <source>
        <dbReference type="Proteomes" id="UP000607281"/>
    </source>
</evidence>
<dbReference type="Gene3D" id="1.20.140.10">
    <property type="entry name" value="Butyryl-CoA Dehydrogenase, subunit A, domain 3"/>
    <property type="match status" value="1"/>
</dbReference>
<dbReference type="EMBL" id="JACJRF010000040">
    <property type="protein sequence ID" value="MBD2346261.1"/>
    <property type="molecule type" value="Genomic_DNA"/>
</dbReference>
<dbReference type="Proteomes" id="UP000607281">
    <property type="component" value="Unassembled WGS sequence"/>
</dbReference>
<dbReference type="PANTHER" id="PTHR43884:SF20">
    <property type="entry name" value="ACYL-COA DEHYDROGENASE FADE28"/>
    <property type="match status" value="1"/>
</dbReference>
<evidence type="ECO:0000313" key="4">
    <source>
        <dbReference type="EMBL" id="MBD2346261.1"/>
    </source>
</evidence>
<evidence type="ECO:0000256" key="3">
    <source>
        <dbReference type="ARBA" id="ARBA00023002"/>
    </source>
</evidence>
<evidence type="ECO:0000256" key="2">
    <source>
        <dbReference type="ARBA" id="ARBA00022827"/>
    </source>
</evidence>
<dbReference type="InterPro" id="IPR036250">
    <property type="entry name" value="AcylCo_DH-like_C"/>
</dbReference>
<dbReference type="RefSeq" id="WP_190408685.1">
    <property type="nucleotide sequence ID" value="NZ_JACJRF010000040.1"/>
</dbReference>
<accession>A0ABR8CST6</accession>
<dbReference type="InterPro" id="IPR009100">
    <property type="entry name" value="AcylCoA_DH/oxidase_NM_dom_sf"/>
</dbReference>
<keyword evidence="2" id="KW-0274">FAD</keyword>
<dbReference type="PANTHER" id="PTHR43884">
    <property type="entry name" value="ACYL-COA DEHYDROGENASE"/>
    <property type="match status" value="1"/>
</dbReference>
<dbReference type="SUPFAM" id="SSF56645">
    <property type="entry name" value="Acyl-CoA dehydrogenase NM domain-like"/>
    <property type="match status" value="1"/>
</dbReference>
<comment type="caution">
    <text evidence="4">The sequence shown here is derived from an EMBL/GenBank/DDBJ whole genome shotgun (WGS) entry which is preliminary data.</text>
</comment>
<dbReference type="SUPFAM" id="SSF47203">
    <property type="entry name" value="Acyl-CoA dehydrogenase C-terminal domain-like"/>
    <property type="match status" value="1"/>
</dbReference>
<proteinExistence type="predicted"/>
<evidence type="ECO:0000256" key="1">
    <source>
        <dbReference type="ARBA" id="ARBA00022630"/>
    </source>
</evidence>
<sequence>MILSQERATLEKFFPGLDAVLINIPLLEMESRNNPAFQVFREFGGPGLLIPTEYAGLGASPLQAIRILRAIASRSPSLAVATTMHHITVVMTQVMITNQPGFALLERVARQNLYFASGFAEGQVGQNILASCMQVKETVGGLIISGSKKPCSLSRSMDLMAASVMLPAHQGDEDELVMVIIPASEPGVERYPFWETWPLAGTESDEVRLQEVYVPKECIYYMGKPGHLNSVQAQTFIWFELFISAAYLGIASALVERVFKDGKGIPSERVLLATEVEGAMAALEGLAYSIMNGDKDEKTVAKSLFVRYLVQRAIACVTTQAVEILGGMSFLKSSEVAYLLASVHALAFHPPSRLSISPALDKYLLGETLLLM</sequence>
<dbReference type="Gene3D" id="2.40.110.10">
    <property type="entry name" value="Butyryl-CoA Dehydrogenase, subunit A, domain 2"/>
    <property type="match status" value="1"/>
</dbReference>
<keyword evidence="3" id="KW-0560">Oxidoreductase</keyword>
<gene>
    <name evidence="4" type="ORF">H6G18_19225</name>
</gene>
<organism evidence="4 5">
    <name type="scientific">Anabaena subtropica FACHB-260</name>
    <dbReference type="NCBI Taxonomy" id="2692884"/>
    <lineage>
        <taxon>Bacteria</taxon>
        <taxon>Bacillati</taxon>
        <taxon>Cyanobacteriota</taxon>
        <taxon>Cyanophyceae</taxon>
        <taxon>Nostocales</taxon>
        <taxon>Nostocaceae</taxon>
        <taxon>Anabaena</taxon>
    </lineage>
</organism>
<dbReference type="InterPro" id="IPR037069">
    <property type="entry name" value="AcylCoA_DH/ox_N_sf"/>
</dbReference>
<dbReference type="InterPro" id="IPR046373">
    <property type="entry name" value="Acyl-CoA_Oxase/DH_mid-dom_sf"/>
</dbReference>
<dbReference type="Gene3D" id="1.10.540.10">
    <property type="entry name" value="Acyl-CoA dehydrogenase/oxidase, N-terminal domain"/>
    <property type="match status" value="1"/>
</dbReference>
<keyword evidence="5" id="KW-1185">Reference proteome</keyword>
<keyword evidence="1" id="KW-0285">Flavoprotein</keyword>
<name>A0ABR8CST6_9NOST</name>
<protein>
    <submittedName>
        <fullName evidence="4">Acyl-CoA/acyl-ACP dehydrogenase</fullName>
    </submittedName>
</protein>